<proteinExistence type="predicted"/>
<dbReference type="Proteomes" id="UP001234178">
    <property type="component" value="Unassembled WGS sequence"/>
</dbReference>
<protein>
    <submittedName>
        <fullName evidence="2">Uncharacterized protein</fullName>
    </submittedName>
</protein>
<keyword evidence="1" id="KW-0732">Signal</keyword>
<evidence type="ECO:0000313" key="3">
    <source>
        <dbReference type="Proteomes" id="UP001234178"/>
    </source>
</evidence>
<evidence type="ECO:0000313" key="2">
    <source>
        <dbReference type="EMBL" id="KAK4021522.1"/>
    </source>
</evidence>
<sequence>MRHLTRIATYRPLSLMAPFVVFHFVVYGDSDSEPEIENVQPGCSTQTETVPMNTAQPTFERIKNINPQLNKWKIKGRASRISRLFPIKENKRMFFFGLQDDSGTIKLLEEFDLICGPGTCRIFRENWLKLVPNVIDITGKQKISNKVAEGPV</sequence>
<comment type="caution">
    <text evidence="2">The sequence shown here is derived from an EMBL/GenBank/DDBJ whole genome shotgun (WGS) entry which is preliminary data.</text>
</comment>
<feature type="signal peptide" evidence="1">
    <location>
        <begin position="1"/>
        <end position="30"/>
    </location>
</feature>
<name>A0ABR0A8R8_9CRUS</name>
<dbReference type="InterPro" id="IPR012340">
    <property type="entry name" value="NA-bd_OB-fold"/>
</dbReference>
<reference evidence="2 3" key="1">
    <citation type="journal article" date="2023" name="Nucleic Acids Res.">
        <title>The hologenome of Daphnia magna reveals possible DNA methylation and microbiome-mediated evolution of the host genome.</title>
        <authorList>
            <person name="Chaturvedi A."/>
            <person name="Li X."/>
            <person name="Dhandapani V."/>
            <person name="Marshall H."/>
            <person name="Kissane S."/>
            <person name="Cuenca-Cambronero M."/>
            <person name="Asole G."/>
            <person name="Calvet F."/>
            <person name="Ruiz-Romero M."/>
            <person name="Marangio P."/>
            <person name="Guigo R."/>
            <person name="Rago D."/>
            <person name="Mirbahai L."/>
            <person name="Eastwood N."/>
            <person name="Colbourne J.K."/>
            <person name="Zhou J."/>
            <person name="Mallon E."/>
            <person name="Orsini L."/>
        </authorList>
    </citation>
    <scope>NUCLEOTIDE SEQUENCE [LARGE SCALE GENOMIC DNA]</scope>
    <source>
        <strain evidence="2">LRV0_1</strain>
    </source>
</reference>
<dbReference type="Gene3D" id="2.40.50.140">
    <property type="entry name" value="Nucleic acid-binding proteins"/>
    <property type="match status" value="1"/>
</dbReference>
<gene>
    <name evidence="2" type="ORF">OUZ56_003437</name>
</gene>
<keyword evidence="3" id="KW-1185">Reference proteome</keyword>
<feature type="chain" id="PRO_5046891416" evidence="1">
    <location>
        <begin position="31"/>
        <end position="152"/>
    </location>
</feature>
<organism evidence="2 3">
    <name type="scientific">Daphnia magna</name>
    <dbReference type="NCBI Taxonomy" id="35525"/>
    <lineage>
        <taxon>Eukaryota</taxon>
        <taxon>Metazoa</taxon>
        <taxon>Ecdysozoa</taxon>
        <taxon>Arthropoda</taxon>
        <taxon>Crustacea</taxon>
        <taxon>Branchiopoda</taxon>
        <taxon>Diplostraca</taxon>
        <taxon>Cladocera</taxon>
        <taxon>Anomopoda</taxon>
        <taxon>Daphniidae</taxon>
        <taxon>Daphnia</taxon>
    </lineage>
</organism>
<dbReference type="EMBL" id="JAOYFB010000036">
    <property type="protein sequence ID" value="KAK4021522.1"/>
    <property type="molecule type" value="Genomic_DNA"/>
</dbReference>
<accession>A0ABR0A8R8</accession>
<evidence type="ECO:0000256" key="1">
    <source>
        <dbReference type="SAM" id="SignalP"/>
    </source>
</evidence>